<evidence type="ECO:0000313" key="1">
    <source>
        <dbReference type="EMBL" id="MVN85270.1"/>
    </source>
</evidence>
<keyword evidence="2" id="KW-1185">Reference proteome</keyword>
<organism evidence="1 2">
    <name type="scientific">Deinococcus arboris</name>
    <dbReference type="NCBI Taxonomy" id="2682977"/>
    <lineage>
        <taxon>Bacteria</taxon>
        <taxon>Thermotogati</taxon>
        <taxon>Deinococcota</taxon>
        <taxon>Deinococci</taxon>
        <taxon>Deinococcales</taxon>
        <taxon>Deinococcaceae</taxon>
        <taxon>Deinococcus</taxon>
    </lineage>
</organism>
<reference evidence="1 2" key="1">
    <citation type="submission" date="2019-12" db="EMBL/GenBank/DDBJ databases">
        <title>Deinococcus sp. HMF7620 Genome sequencing and assembly.</title>
        <authorList>
            <person name="Kang H."/>
            <person name="Kim H."/>
            <person name="Joh K."/>
        </authorList>
    </citation>
    <scope>NUCLEOTIDE SEQUENCE [LARGE SCALE GENOMIC DNA]</scope>
    <source>
        <strain evidence="1 2">HMF7620</strain>
    </source>
</reference>
<dbReference type="EMBL" id="WQLB01000001">
    <property type="protein sequence ID" value="MVN85270.1"/>
    <property type="molecule type" value="Genomic_DNA"/>
</dbReference>
<dbReference type="AlphaFoldDB" id="A0A7C9HVF5"/>
<comment type="caution">
    <text evidence="1">The sequence shown here is derived from an EMBL/GenBank/DDBJ whole genome shotgun (WGS) entry which is preliminary data.</text>
</comment>
<gene>
    <name evidence="1" type="ORF">GO986_00600</name>
</gene>
<dbReference type="RefSeq" id="WP_157457295.1">
    <property type="nucleotide sequence ID" value="NZ_WQLB01000001.1"/>
</dbReference>
<evidence type="ECO:0000313" key="2">
    <source>
        <dbReference type="Proteomes" id="UP000483286"/>
    </source>
</evidence>
<name>A0A7C9HVF5_9DEIO</name>
<sequence length="158" mass="17868">MPVLTGLRLVHYGLKPQPFGGVQAQVQLRADGPDAALQAVTRFFHGGWLQDSPEFLTAVLALLPGRGVNLREEGQVIRQGDRLHLWSGMTYFERTAEADLEFHEVCEVVRLNLHLLTLKREWLTSPSRRGLPSYEEHRGFRVQLLRPESESSVALSGW</sequence>
<protein>
    <submittedName>
        <fullName evidence="1">Uncharacterized protein</fullName>
    </submittedName>
</protein>
<proteinExistence type="predicted"/>
<dbReference type="Proteomes" id="UP000483286">
    <property type="component" value="Unassembled WGS sequence"/>
</dbReference>
<accession>A0A7C9HVF5</accession>